<gene>
    <name evidence="1" type="ORF">GCM10009550_74990</name>
</gene>
<evidence type="ECO:0000313" key="2">
    <source>
        <dbReference type="Proteomes" id="UP001500665"/>
    </source>
</evidence>
<dbReference type="RefSeq" id="WP_344247304.1">
    <property type="nucleotide sequence ID" value="NZ_BAAAHH010000060.1"/>
</dbReference>
<protein>
    <submittedName>
        <fullName evidence="1">Uncharacterized protein</fullName>
    </submittedName>
</protein>
<reference evidence="1 2" key="1">
    <citation type="journal article" date="2019" name="Int. J. Syst. Evol. Microbiol.">
        <title>The Global Catalogue of Microorganisms (GCM) 10K type strain sequencing project: providing services to taxonomists for standard genome sequencing and annotation.</title>
        <authorList>
            <consortium name="The Broad Institute Genomics Platform"/>
            <consortium name="The Broad Institute Genome Sequencing Center for Infectious Disease"/>
            <person name="Wu L."/>
            <person name="Ma J."/>
        </authorList>
    </citation>
    <scope>NUCLEOTIDE SEQUENCE [LARGE SCALE GENOMIC DNA]</scope>
    <source>
        <strain evidence="1 2">JCM 10696</strain>
    </source>
</reference>
<dbReference type="EMBL" id="BAAAHH010000060">
    <property type="protein sequence ID" value="GAA0968895.1"/>
    <property type="molecule type" value="Genomic_DNA"/>
</dbReference>
<dbReference type="Proteomes" id="UP001500665">
    <property type="component" value="Unassembled WGS sequence"/>
</dbReference>
<accession>A0ABN1S000</accession>
<organism evidence="1 2">
    <name type="scientific">Actinocorallia libanotica</name>
    <dbReference type="NCBI Taxonomy" id="46162"/>
    <lineage>
        <taxon>Bacteria</taxon>
        <taxon>Bacillati</taxon>
        <taxon>Actinomycetota</taxon>
        <taxon>Actinomycetes</taxon>
        <taxon>Streptosporangiales</taxon>
        <taxon>Thermomonosporaceae</taxon>
        <taxon>Actinocorallia</taxon>
    </lineage>
</organism>
<name>A0ABN1S000_9ACTN</name>
<proteinExistence type="predicted"/>
<comment type="caution">
    <text evidence="1">The sequence shown here is derived from an EMBL/GenBank/DDBJ whole genome shotgun (WGS) entry which is preliminary data.</text>
</comment>
<evidence type="ECO:0000313" key="1">
    <source>
        <dbReference type="EMBL" id="GAA0968895.1"/>
    </source>
</evidence>
<keyword evidence="2" id="KW-1185">Reference proteome</keyword>
<sequence>MLNVTTFISKHTDRRAFDATSLRHNDPRDLLLRMTDPADRVLMAVGLCTLAIAMVNEPDGPLFWLTLLSGLVAPVACRFGTHEAITRRAIKGSR</sequence>